<comment type="caution">
    <text evidence="11">The sequence shown here is derived from an EMBL/GenBank/DDBJ whole genome shotgun (WGS) entry which is preliminary data.</text>
</comment>
<evidence type="ECO:0000256" key="1">
    <source>
        <dbReference type="ARBA" id="ARBA00000901"/>
    </source>
</evidence>
<keyword evidence="7 9" id="KW-0368">Histidine biosynthesis</keyword>
<dbReference type="GO" id="GO:0005737">
    <property type="term" value="C:cytoplasm"/>
    <property type="evidence" value="ECO:0007669"/>
    <property type="project" value="UniProtKB-SubCell"/>
</dbReference>
<evidence type="ECO:0000256" key="4">
    <source>
        <dbReference type="ARBA" id="ARBA00009667"/>
    </source>
</evidence>
<dbReference type="PANTHER" id="PTHR43090">
    <property type="entry name" value="1-(5-PHOSPHORIBOSYL)-5-[(5-PHOSPHORIBOSYLAMINO)METHYLIDENEAMINO] IMIDAZOLE-4-CARBOXAMIDE ISOMERASE"/>
    <property type="match status" value="1"/>
</dbReference>
<gene>
    <name evidence="9" type="primary">hisA</name>
    <name evidence="11" type="ORF">JAO82_11085</name>
</gene>
<sequence>MQLYPTIQLRQGRCVTLTRGRLEKPTVYDVDPVEMACSFAMAGAEWMHLTDLDAVARQGDNADLIEQIIRSAGIPVQLGGGFRSREVVEHWLEKGAGSIVIGSWAKWEPQAVRDLVKFHPAQIALALDVWQGQVMVDGWRKASAFTPEGFIEGFDDLPLAGIIVTDIDSDIGEIDAQLGIISGLAAKARAPVIASGVIRSLDDVARLKYVHNIAGAIIGRALLDGSVTLAEALEVARPEAEPIAEFQ</sequence>
<dbReference type="Proteomes" id="UP000613255">
    <property type="component" value="Unassembled WGS sequence"/>
</dbReference>
<keyword evidence="8 9" id="KW-0413">Isomerase</keyword>
<evidence type="ECO:0000256" key="6">
    <source>
        <dbReference type="ARBA" id="ARBA00022605"/>
    </source>
</evidence>
<organism evidence="11 12">
    <name type="scientific">Pontibaca salina</name>
    <dbReference type="NCBI Taxonomy" id="2795731"/>
    <lineage>
        <taxon>Bacteria</taxon>
        <taxon>Pseudomonadati</taxon>
        <taxon>Pseudomonadota</taxon>
        <taxon>Alphaproteobacteria</taxon>
        <taxon>Rhodobacterales</taxon>
        <taxon>Roseobacteraceae</taxon>
        <taxon>Pontibaca</taxon>
    </lineage>
</organism>
<dbReference type="Pfam" id="PF00977">
    <property type="entry name" value="His_biosynth"/>
    <property type="match status" value="1"/>
</dbReference>
<dbReference type="FunFam" id="3.20.20.70:FF:000009">
    <property type="entry name" value="1-(5-phosphoribosyl)-5-[(5-phosphoribosylamino)methylideneamino] imidazole-4-carboxamide isomerase"/>
    <property type="match status" value="1"/>
</dbReference>
<feature type="active site" description="Proton donor" evidence="9">
    <location>
        <position position="128"/>
    </location>
</feature>
<dbReference type="GO" id="GO:0000162">
    <property type="term" value="P:L-tryptophan biosynthetic process"/>
    <property type="evidence" value="ECO:0007669"/>
    <property type="project" value="TreeGrafter"/>
</dbReference>
<proteinExistence type="inferred from homology"/>
<evidence type="ECO:0000313" key="12">
    <source>
        <dbReference type="Proteomes" id="UP000613255"/>
    </source>
</evidence>
<keyword evidence="12" id="KW-1185">Reference proteome</keyword>
<dbReference type="InterPro" id="IPR006062">
    <property type="entry name" value="His_biosynth"/>
</dbReference>
<dbReference type="InterPro" id="IPR011060">
    <property type="entry name" value="RibuloseP-bd_barrel"/>
</dbReference>
<dbReference type="InterPro" id="IPR013785">
    <property type="entry name" value="Aldolase_TIM"/>
</dbReference>
<evidence type="ECO:0000256" key="8">
    <source>
        <dbReference type="ARBA" id="ARBA00023235"/>
    </source>
</evidence>
<dbReference type="InterPro" id="IPR023016">
    <property type="entry name" value="HisA/PriA"/>
</dbReference>
<dbReference type="EC" id="5.3.1.16" evidence="9"/>
<comment type="catalytic activity">
    <reaction evidence="1 9">
        <text>1-(5-phospho-beta-D-ribosyl)-5-[(5-phospho-beta-D-ribosylamino)methylideneamino]imidazole-4-carboxamide = 5-[(5-phospho-1-deoxy-D-ribulos-1-ylimino)methylamino]-1-(5-phospho-beta-D-ribosyl)imidazole-4-carboxamide</text>
        <dbReference type="Rhea" id="RHEA:15469"/>
        <dbReference type="ChEBI" id="CHEBI:58435"/>
        <dbReference type="ChEBI" id="CHEBI:58525"/>
        <dbReference type="EC" id="5.3.1.16"/>
    </reaction>
</comment>
<name>A0A934M412_9RHOB</name>
<comment type="pathway">
    <text evidence="3 9">Amino-acid biosynthesis; L-histidine biosynthesis; L-histidine from 5-phospho-alpha-D-ribose 1-diphosphate: step 4/9.</text>
</comment>
<evidence type="ECO:0000313" key="11">
    <source>
        <dbReference type="EMBL" id="MBI6630419.1"/>
    </source>
</evidence>
<dbReference type="RefSeq" id="WP_198686447.1">
    <property type="nucleotide sequence ID" value="NZ_JAEIJD010000009.1"/>
</dbReference>
<reference evidence="11" key="1">
    <citation type="submission" date="2020-12" db="EMBL/GenBank/DDBJ databases">
        <title>Pontibaca salina gen. nov., sp. nov., isolated from marine sediment.</title>
        <authorList>
            <person name="Bo J."/>
            <person name="Wang S."/>
            <person name="Song X."/>
            <person name="Du Z."/>
        </authorList>
    </citation>
    <scope>NUCLEOTIDE SEQUENCE</scope>
    <source>
        <strain evidence="11">S1109L</strain>
    </source>
</reference>
<evidence type="ECO:0000256" key="10">
    <source>
        <dbReference type="RuleBase" id="RU003657"/>
    </source>
</evidence>
<dbReference type="HAMAP" id="MF_01014">
    <property type="entry name" value="HisA"/>
    <property type="match status" value="1"/>
</dbReference>
<comment type="similarity">
    <text evidence="4 9 10">Belongs to the HisA/HisF family.</text>
</comment>
<comment type="caution">
    <text evidence="9">Lacks conserved residue(s) required for the propagation of feature annotation.</text>
</comment>
<dbReference type="Gene3D" id="3.20.20.70">
    <property type="entry name" value="Aldolase class I"/>
    <property type="match status" value="1"/>
</dbReference>
<dbReference type="AlphaFoldDB" id="A0A934M412"/>
<evidence type="ECO:0000256" key="5">
    <source>
        <dbReference type="ARBA" id="ARBA00022490"/>
    </source>
</evidence>
<keyword evidence="5 9" id="KW-0963">Cytoplasm</keyword>
<protein>
    <recommendedName>
        <fullName evidence="9">1-(5-phosphoribosyl)-5-[(5-phosphoribosylamino)methylideneamino] imidazole-4-carboxamide isomerase</fullName>
        <ecNumber evidence="9">5.3.1.16</ecNumber>
    </recommendedName>
    <alternativeName>
        <fullName evidence="9">Phosphoribosylformimino-5-aminoimidazole carboxamide ribotide isomerase</fullName>
    </alternativeName>
</protein>
<dbReference type="InterPro" id="IPR044524">
    <property type="entry name" value="Isoase_HisA-like"/>
</dbReference>
<evidence type="ECO:0000256" key="2">
    <source>
        <dbReference type="ARBA" id="ARBA00004496"/>
    </source>
</evidence>
<dbReference type="SUPFAM" id="SSF51366">
    <property type="entry name" value="Ribulose-phoshate binding barrel"/>
    <property type="match status" value="1"/>
</dbReference>
<dbReference type="GO" id="GO:0000105">
    <property type="term" value="P:L-histidine biosynthetic process"/>
    <property type="evidence" value="ECO:0007669"/>
    <property type="project" value="UniProtKB-UniRule"/>
</dbReference>
<evidence type="ECO:0000256" key="3">
    <source>
        <dbReference type="ARBA" id="ARBA00005133"/>
    </source>
</evidence>
<dbReference type="PANTHER" id="PTHR43090:SF2">
    <property type="entry name" value="1-(5-PHOSPHORIBOSYL)-5-[(5-PHOSPHORIBOSYLAMINO)METHYLIDENEAMINO] IMIDAZOLE-4-CARBOXAMIDE ISOMERASE"/>
    <property type="match status" value="1"/>
</dbReference>
<dbReference type="GO" id="GO:0003949">
    <property type="term" value="F:1-(5-phosphoribosyl)-5-[(5-phosphoribosylamino)methylideneamino]imidazole-4-carboxamide isomerase activity"/>
    <property type="evidence" value="ECO:0007669"/>
    <property type="project" value="UniProtKB-UniRule"/>
</dbReference>
<evidence type="ECO:0000256" key="7">
    <source>
        <dbReference type="ARBA" id="ARBA00023102"/>
    </source>
</evidence>
<keyword evidence="6 9" id="KW-0028">Amino-acid biosynthesis</keyword>
<evidence type="ECO:0000256" key="9">
    <source>
        <dbReference type="HAMAP-Rule" id="MF_01014"/>
    </source>
</evidence>
<dbReference type="EMBL" id="JAEIJD010000009">
    <property type="protein sequence ID" value="MBI6630419.1"/>
    <property type="molecule type" value="Genomic_DNA"/>
</dbReference>
<accession>A0A934M412</accession>
<comment type="subcellular location">
    <subcellularLocation>
        <location evidence="2 9">Cytoplasm</location>
    </subcellularLocation>
</comment>
<dbReference type="CDD" id="cd04732">
    <property type="entry name" value="HisA"/>
    <property type="match status" value="1"/>
</dbReference>